<keyword evidence="15" id="KW-1185">Reference proteome</keyword>
<evidence type="ECO:0000256" key="12">
    <source>
        <dbReference type="RuleBase" id="RU003693"/>
    </source>
</evidence>
<dbReference type="InterPro" id="IPR015421">
    <property type="entry name" value="PyrdxlP-dep_Trfase_major"/>
</dbReference>
<dbReference type="CDD" id="cd06454">
    <property type="entry name" value="KBL_like"/>
    <property type="match status" value="1"/>
</dbReference>
<dbReference type="InterPro" id="IPR001917">
    <property type="entry name" value="Aminotrans_II_pyridoxalP_BS"/>
</dbReference>
<evidence type="ECO:0000259" key="13">
    <source>
        <dbReference type="Pfam" id="PF00155"/>
    </source>
</evidence>
<evidence type="ECO:0000256" key="7">
    <source>
        <dbReference type="ARBA" id="ARBA00022756"/>
    </source>
</evidence>
<evidence type="ECO:0000256" key="11">
    <source>
        <dbReference type="ARBA" id="ARBA00047715"/>
    </source>
</evidence>
<keyword evidence="7" id="KW-0093">Biotin biosynthesis</keyword>
<dbReference type="GO" id="GO:0009102">
    <property type="term" value="P:biotin biosynthetic process"/>
    <property type="evidence" value="ECO:0007669"/>
    <property type="project" value="UniProtKB-KW"/>
</dbReference>
<dbReference type="PANTHER" id="PTHR13693">
    <property type="entry name" value="CLASS II AMINOTRANSFERASE/8-AMINO-7-OXONONANOATE SYNTHASE"/>
    <property type="match status" value="1"/>
</dbReference>
<evidence type="ECO:0000256" key="4">
    <source>
        <dbReference type="ARBA" id="ARBA00011738"/>
    </source>
</evidence>
<proteinExistence type="inferred from homology"/>
<dbReference type="GO" id="GO:0030170">
    <property type="term" value="F:pyridoxal phosphate binding"/>
    <property type="evidence" value="ECO:0007669"/>
    <property type="project" value="InterPro"/>
</dbReference>
<dbReference type="InterPro" id="IPR015422">
    <property type="entry name" value="PyrdxlP-dep_Trfase_small"/>
</dbReference>
<dbReference type="PANTHER" id="PTHR13693:SF100">
    <property type="entry name" value="8-AMINO-7-OXONONANOATE SYNTHASE"/>
    <property type="match status" value="1"/>
</dbReference>
<feature type="domain" description="Aminotransferase class I/classII large" evidence="13">
    <location>
        <begin position="84"/>
        <end position="426"/>
    </location>
</feature>
<dbReference type="AlphaFoldDB" id="A0A4R1IH92"/>
<dbReference type="PROSITE" id="PS00599">
    <property type="entry name" value="AA_TRANSFER_CLASS_2"/>
    <property type="match status" value="1"/>
</dbReference>
<evidence type="ECO:0000256" key="9">
    <source>
        <dbReference type="ARBA" id="ARBA00032610"/>
    </source>
</evidence>
<gene>
    <name evidence="14" type="ORF">EV667_0936</name>
</gene>
<keyword evidence="8 12" id="KW-0663">Pyridoxal phosphate</keyword>
<dbReference type="SUPFAM" id="SSF53383">
    <property type="entry name" value="PLP-dependent transferases"/>
    <property type="match status" value="1"/>
</dbReference>
<dbReference type="EMBL" id="SMFY01000001">
    <property type="protein sequence ID" value="TCK30832.1"/>
    <property type="molecule type" value="Genomic_DNA"/>
</dbReference>
<evidence type="ECO:0000313" key="14">
    <source>
        <dbReference type="EMBL" id="TCK30832.1"/>
    </source>
</evidence>
<comment type="cofactor">
    <cofactor evidence="1 12">
        <name>pyridoxal 5'-phosphate</name>
        <dbReference type="ChEBI" id="CHEBI:597326"/>
    </cofactor>
</comment>
<name>A0A4R1IH92_ANCAQ</name>
<evidence type="ECO:0000256" key="6">
    <source>
        <dbReference type="ARBA" id="ARBA00022679"/>
    </source>
</evidence>
<organism evidence="14 15">
    <name type="scientific">Ancylobacter aquaticus</name>
    <dbReference type="NCBI Taxonomy" id="100"/>
    <lineage>
        <taxon>Bacteria</taxon>
        <taxon>Pseudomonadati</taxon>
        <taxon>Pseudomonadota</taxon>
        <taxon>Alphaproteobacteria</taxon>
        <taxon>Hyphomicrobiales</taxon>
        <taxon>Xanthobacteraceae</taxon>
        <taxon>Ancylobacter</taxon>
    </lineage>
</organism>
<dbReference type="OrthoDB" id="9807157at2"/>
<dbReference type="Proteomes" id="UP000295030">
    <property type="component" value="Unassembled WGS sequence"/>
</dbReference>
<dbReference type="Gene3D" id="3.40.640.10">
    <property type="entry name" value="Type I PLP-dependent aspartate aminotransferase-like (Major domain)"/>
    <property type="match status" value="1"/>
</dbReference>
<evidence type="ECO:0000256" key="8">
    <source>
        <dbReference type="ARBA" id="ARBA00022898"/>
    </source>
</evidence>
<reference evidence="14 15" key="1">
    <citation type="submission" date="2019-03" db="EMBL/GenBank/DDBJ databases">
        <title>Genomic Encyclopedia of Type Strains, Phase IV (KMG-IV): sequencing the most valuable type-strain genomes for metagenomic binning, comparative biology and taxonomic classification.</title>
        <authorList>
            <person name="Goeker M."/>
        </authorList>
    </citation>
    <scope>NUCLEOTIDE SEQUENCE [LARGE SCALE GENOMIC DNA]</scope>
    <source>
        <strain evidence="14 15">DSM 101</strain>
    </source>
</reference>
<dbReference type="Pfam" id="PF00155">
    <property type="entry name" value="Aminotran_1_2"/>
    <property type="match status" value="1"/>
</dbReference>
<evidence type="ECO:0000256" key="3">
    <source>
        <dbReference type="ARBA" id="ARBA00010008"/>
    </source>
</evidence>
<accession>A0A4R1IH92</accession>
<evidence type="ECO:0000256" key="10">
    <source>
        <dbReference type="ARBA" id="ARBA00033381"/>
    </source>
</evidence>
<evidence type="ECO:0000256" key="5">
    <source>
        <dbReference type="ARBA" id="ARBA00013187"/>
    </source>
</evidence>
<protein>
    <recommendedName>
        <fullName evidence="5">8-amino-7-oxononanoate synthase</fullName>
        <ecNumber evidence="5">2.3.1.47</ecNumber>
    </recommendedName>
    <alternativeName>
        <fullName evidence="9">7-keto-8-amino-pelargonic acid synthase</fullName>
    </alternativeName>
    <alternativeName>
        <fullName evidence="10">8-amino-7-ketopelargonate synthase</fullName>
    </alternativeName>
</protein>
<comment type="similarity">
    <text evidence="3">Belongs to the class-II pyridoxal-phosphate-dependent aminotransferase family. BioF subfamily.</text>
</comment>
<evidence type="ECO:0000313" key="15">
    <source>
        <dbReference type="Proteomes" id="UP000295030"/>
    </source>
</evidence>
<comment type="pathway">
    <text evidence="2">Cofactor biosynthesis; biotin biosynthesis.</text>
</comment>
<dbReference type="InterPro" id="IPR050087">
    <property type="entry name" value="AON_synthase_class-II"/>
</dbReference>
<dbReference type="GO" id="GO:0008710">
    <property type="term" value="F:8-amino-7-oxononanoate synthase activity"/>
    <property type="evidence" value="ECO:0007669"/>
    <property type="project" value="UniProtKB-EC"/>
</dbReference>
<evidence type="ECO:0000256" key="2">
    <source>
        <dbReference type="ARBA" id="ARBA00004746"/>
    </source>
</evidence>
<dbReference type="Gene3D" id="3.90.1150.10">
    <property type="entry name" value="Aspartate Aminotransferase, domain 1"/>
    <property type="match status" value="1"/>
</dbReference>
<evidence type="ECO:0000256" key="1">
    <source>
        <dbReference type="ARBA" id="ARBA00001933"/>
    </source>
</evidence>
<keyword evidence="6" id="KW-0808">Transferase</keyword>
<dbReference type="InterPro" id="IPR004839">
    <property type="entry name" value="Aminotransferase_I/II_large"/>
</dbReference>
<dbReference type="EC" id="2.3.1.47" evidence="5"/>
<dbReference type="InterPro" id="IPR015424">
    <property type="entry name" value="PyrdxlP-dep_Trfase"/>
</dbReference>
<comment type="caution">
    <text evidence="14">The sequence shown here is derived from an EMBL/GenBank/DDBJ whole genome shotgun (WGS) entry which is preliminary data.</text>
</comment>
<sequence>MTAHVNDIRLDAADRAALLARMRGRPTEAPPAAAPAYDTSFDTLPGYDELRMIRATGEALGIANPFFRPHEGCAGALTRIDGREVLNFASYDYLGLNSHPEVRRTAQEAIALYGTSVSASRVVAGERPIHRALEARLAALHRAEDALSFVSGHAANVTTLGTIVGAPDAVFHDALIHNSVIVGVELAGATRRSFPHNDLDALERMLVGERHRYRRALIVVEGLYSMDGDVPDLARLVDLKQRFGAWLMVDEAHGIGVLGARGHGIAEHASLDPASVDIWMGTLSKSLASCGGYIAGPQALVDYLKVSAPGFVYSVGLPPAAAGAALAALDVMEREGERVERLQANARHFLDAAQGAGLSTGTAEGHAIVPVMVGDSLKAVLLSERLLARGVNVLPIIHPAVPHRAARLRFFITAAHTAQQIENAIDWLVEENVECSRSLAPLGLGGEEGVVAAPEWRK</sequence>
<comment type="subunit">
    <text evidence="4">Homodimer.</text>
</comment>
<dbReference type="RefSeq" id="WP_131834110.1">
    <property type="nucleotide sequence ID" value="NZ_SMFY01000001.1"/>
</dbReference>
<comment type="catalytic activity">
    <reaction evidence="11">
        <text>6-carboxyhexanoyl-[ACP] + L-alanine + H(+) = (8S)-8-amino-7-oxononanoate + holo-[ACP] + CO2</text>
        <dbReference type="Rhea" id="RHEA:42288"/>
        <dbReference type="Rhea" id="RHEA-COMP:9685"/>
        <dbReference type="Rhea" id="RHEA-COMP:9955"/>
        <dbReference type="ChEBI" id="CHEBI:15378"/>
        <dbReference type="ChEBI" id="CHEBI:16526"/>
        <dbReference type="ChEBI" id="CHEBI:57972"/>
        <dbReference type="ChEBI" id="CHEBI:64479"/>
        <dbReference type="ChEBI" id="CHEBI:78846"/>
        <dbReference type="ChEBI" id="CHEBI:149468"/>
        <dbReference type="EC" id="2.3.1.47"/>
    </reaction>
</comment>